<dbReference type="GO" id="GO:0008017">
    <property type="term" value="F:microtubule binding"/>
    <property type="evidence" value="ECO:0007669"/>
    <property type="project" value="InterPro"/>
</dbReference>
<dbReference type="FunFam" id="1.10.418.10:FF:000197">
    <property type="entry name" value="Protein Hook homolog 3"/>
    <property type="match status" value="1"/>
</dbReference>
<keyword evidence="6" id="KW-0206">Cytoskeleton</keyword>
<feature type="compositionally biased region" description="Polar residues" evidence="8">
    <location>
        <begin position="646"/>
        <end position="665"/>
    </location>
</feature>
<name>A0AAN8M1F4_9TELE</name>
<feature type="coiled-coil region" evidence="7">
    <location>
        <begin position="138"/>
        <end position="186"/>
    </location>
</feature>
<protein>
    <recommendedName>
        <fullName evidence="9">Calponin-homology (CH) domain-containing protein</fullName>
    </recommendedName>
</protein>
<evidence type="ECO:0000256" key="1">
    <source>
        <dbReference type="ARBA" id="ARBA00004245"/>
    </source>
</evidence>
<evidence type="ECO:0000259" key="9">
    <source>
        <dbReference type="PROSITE" id="PS50021"/>
    </source>
</evidence>
<dbReference type="InterPro" id="IPR001715">
    <property type="entry name" value="CH_dom"/>
</dbReference>
<dbReference type="PROSITE" id="PS50021">
    <property type="entry name" value="CH"/>
    <property type="match status" value="1"/>
</dbReference>
<evidence type="ECO:0000313" key="10">
    <source>
        <dbReference type="EMBL" id="KAK6322890.1"/>
    </source>
</evidence>
<comment type="subcellular location">
    <subcellularLocation>
        <location evidence="1">Cytoplasm</location>
        <location evidence="1">Cytoskeleton</location>
    </subcellularLocation>
</comment>
<dbReference type="SUPFAM" id="SSF116907">
    <property type="entry name" value="Hook domain"/>
    <property type="match status" value="1"/>
</dbReference>
<dbReference type="InterPro" id="IPR043936">
    <property type="entry name" value="HOOK_N"/>
</dbReference>
<feature type="domain" description="Calponin-homology (CH)" evidence="9">
    <location>
        <begin position="1"/>
        <end position="86"/>
    </location>
</feature>
<dbReference type="GO" id="GO:0005813">
    <property type="term" value="C:centrosome"/>
    <property type="evidence" value="ECO:0007669"/>
    <property type="project" value="TreeGrafter"/>
</dbReference>
<dbReference type="Pfam" id="PF19047">
    <property type="entry name" value="HOOK_N"/>
    <property type="match status" value="1"/>
</dbReference>
<comment type="similarity">
    <text evidence="2">Belongs to the hook family.</text>
</comment>
<dbReference type="Proteomes" id="UP001356427">
    <property type="component" value="Unassembled WGS sequence"/>
</dbReference>
<keyword evidence="11" id="KW-1185">Reference proteome</keyword>
<sequence length="677" mass="78104">MAQALQKIDIVYFTDNWISRIKPEVGDNWRLKISNLKKVLKGILDYNQEVLQQQINDFTLPDISLIGEHSDAAELGRMLQLILGCAVNCEQKQEYIQTIMMLEESVQHVVMTAIQELMSKECPVIGGNESYADIDGQLKKTVEDLNEALATKEEIAQRCHELDMQVAALQEERGSLLAENQILMERLNQSDSIEDLNSPVGRRHLQLQTHLEHLQEETFRLEAAKDDYRIRCEELEKELTELRGQNEELTSLADEAQSLKDEMDVLRHSSDKVSKLEGMVEAYKKKLEDLGDLRRQVKLLEEKNTVYMQNTVSLEEEVRKANTTRGQLETYKRQVVELQNRLSEESKKTDKMEFEYKRLKEKVDSLQKEKDRMRSERDSLKETIEELRCVKAQKEQLSPGMVPLGSNEGSDSLAAEIITPEIRERLIRLQHENNMLKLAQEGSDNEKIALLQSLLEDANSRKNELETENRLANQRLIQGQSQVEDLQRSLQEQGSKADDSIILKKKNDAHVEKLREVNSELQKKSAYIDDLEPKYTSSSQKVEELEEALKKKDEDMKQMEERYKKYLEKAKSVIRTLDPKQNQGSAPEVQALKNQLQEKDRMLHSLEKDYDKTKAQRDQEEKLIVSAWYNMGMALQKKAAEDRLASTGSGQSFLARQRQATSTRRSYPGHIQPTTAR</sequence>
<evidence type="ECO:0000256" key="7">
    <source>
        <dbReference type="SAM" id="Coils"/>
    </source>
</evidence>
<dbReference type="AlphaFoldDB" id="A0AAN8M1F4"/>
<keyword evidence="5 7" id="KW-0175">Coiled coil</keyword>
<proteinExistence type="inferred from homology"/>
<dbReference type="PANTHER" id="PTHR18947:SF38">
    <property type="entry name" value="PROTEIN HOOK HOMOLOG 3"/>
    <property type="match status" value="1"/>
</dbReference>
<feature type="coiled-coil region" evidence="7">
    <location>
        <begin position="448"/>
        <end position="482"/>
    </location>
</feature>
<dbReference type="Pfam" id="PF05622">
    <property type="entry name" value="HOOK"/>
    <property type="match status" value="1"/>
</dbReference>
<gene>
    <name evidence="10" type="ORF">J4Q44_G00076820</name>
</gene>
<dbReference type="GO" id="GO:0030705">
    <property type="term" value="P:cytoskeleton-dependent intracellular transport"/>
    <property type="evidence" value="ECO:0007669"/>
    <property type="project" value="InterPro"/>
</dbReference>
<accession>A0AAN8M1F4</accession>
<dbReference type="EMBL" id="JAGTTL010000005">
    <property type="protein sequence ID" value="KAK6322890.1"/>
    <property type="molecule type" value="Genomic_DNA"/>
</dbReference>
<comment type="caution">
    <text evidence="10">The sequence shown here is derived from an EMBL/GenBank/DDBJ whole genome shotgun (WGS) entry which is preliminary data.</text>
</comment>
<evidence type="ECO:0000256" key="5">
    <source>
        <dbReference type="ARBA" id="ARBA00023054"/>
    </source>
</evidence>
<evidence type="ECO:0000256" key="3">
    <source>
        <dbReference type="ARBA" id="ARBA00022490"/>
    </source>
</evidence>
<evidence type="ECO:0000256" key="8">
    <source>
        <dbReference type="SAM" id="MobiDB-lite"/>
    </source>
</evidence>
<evidence type="ECO:0000256" key="2">
    <source>
        <dbReference type="ARBA" id="ARBA00006946"/>
    </source>
</evidence>
<evidence type="ECO:0000256" key="4">
    <source>
        <dbReference type="ARBA" id="ARBA00022701"/>
    </source>
</evidence>
<feature type="coiled-coil region" evidence="7">
    <location>
        <begin position="211"/>
        <end position="397"/>
    </location>
</feature>
<dbReference type="GO" id="GO:0005874">
    <property type="term" value="C:microtubule"/>
    <property type="evidence" value="ECO:0007669"/>
    <property type="project" value="UniProtKB-KW"/>
</dbReference>
<reference evidence="10 11" key="1">
    <citation type="submission" date="2021-04" db="EMBL/GenBank/DDBJ databases">
        <authorList>
            <person name="De Guttry C."/>
            <person name="Zahm M."/>
            <person name="Klopp C."/>
            <person name="Cabau C."/>
            <person name="Louis A."/>
            <person name="Berthelot C."/>
            <person name="Parey E."/>
            <person name="Roest Crollius H."/>
            <person name="Montfort J."/>
            <person name="Robinson-Rechavi M."/>
            <person name="Bucao C."/>
            <person name="Bouchez O."/>
            <person name="Gislard M."/>
            <person name="Lluch J."/>
            <person name="Milhes M."/>
            <person name="Lampietro C."/>
            <person name="Lopez Roques C."/>
            <person name="Donnadieu C."/>
            <person name="Braasch I."/>
            <person name="Desvignes T."/>
            <person name="Postlethwait J."/>
            <person name="Bobe J."/>
            <person name="Wedekind C."/>
            <person name="Guiguen Y."/>
        </authorList>
    </citation>
    <scope>NUCLEOTIDE SEQUENCE [LARGE SCALE GENOMIC DNA]</scope>
    <source>
        <strain evidence="10">Cs_M1</strain>
        <tissue evidence="10">Blood</tissue>
    </source>
</reference>
<dbReference type="GO" id="GO:0005737">
    <property type="term" value="C:cytoplasm"/>
    <property type="evidence" value="ECO:0007669"/>
    <property type="project" value="TreeGrafter"/>
</dbReference>
<dbReference type="InterPro" id="IPR008636">
    <property type="entry name" value="Hook_C"/>
</dbReference>
<dbReference type="PANTHER" id="PTHR18947">
    <property type="entry name" value="HOOK PROTEINS"/>
    <property type="match status" value="1"/>
</dbReference>
<dbReference type="GO" id="GO:0051959">
    <property type="term" value="F:dynein light intermediate chain binding"/>
    <property type="evidence" value="ECO:0007669"/>
    <property type="project" value="TreeGrafter"/>
</dbReference>
<dbReference type="Gene3D" id="1.10.418.10">
    <property type="entry name" value="Calponin-like domain"/>
    <property type="match status" value="1"/>
</dbReference>
<organism evidence="10 11">
    <name type="scientific">Coregonus suidteri</name>
    <dbReference type="NCBI Taxonomy" id="861788"/>
    <lineage>
        <taxon>Eukaryota</taxon>
        <taxon>Metazoa</taxon>
        <taxon>Chordata</taxon>
        <taxon>Craniata</taxon>
        <taxon>Vertebrata</taxon>
        <taxon>Euteleostomi</taxon>
        <taxon>Actinopterygii</taxon>
        <taxon>Neopterygii</taxon>
        <taxon>Teleostei</taxon>
        <taxon>Protacanthopterygii</taxon>
        <taxon>Salmoniformes</taxon>
        <taxon>Salmonidae</taxon>
        <taxon>Coregoninae</taxon>
        <taxon>Coregonus</taxon>
    </lineage>
</organism>
<evidence type="ECO:0000256" key="6">
    <source>
        <dbReference type="ARBA" id="ARBA00023212"/>
    </source>
</evidence>
<keyword evidence="4" id="KW-0493">Microtubule</keyword>
<evidence type="ECO:0000313" key="11">
    <source>
        <dbReference type="Proteomes" id="UP001356427"/>
    </source>
</evidence>
<dbReference type="InterPro" id="IPR036872">
    <property type="entry name" value="CH_dom_sf"/>
</dbReference>
<dbReference type="GO" id="GO:0031122">
    <property type="term" value="P:cytoplasmic microtubule organization"/>
    <property type="evidence" value="ECO:0007669"/>
    <property type="project" value="InterPro"/>
</dbReference>
<keyword evidence="3" id="KW-0963">Cytoplasm</keyword>
<feature type="region of interest" description="Disordered" evidence="8">
    <location>
        <begin position="639"/>
        <end position="677"/>
    </location>
</feature>
<feature type="region of interest" description="Disordered" evidence="8">
    <location>
        <begin position="598"/>
        <end position="617"/>
    </location>
</feature>